<dbReference type="NCBIfam" id="TIGR02817">
    <property type="entry name" value="adh_fam_1"/>
    <property type="match status" value="1"/>
</dbReference>
<dbReference type="Gene3D" id="3.40.50.720">
    <property type="entry name" value="NAD(P)-binding Rossmann-like Domain"/>
    <property type="match status" value="1"/>
</dbReference>
<dbReference type="CDD" id="cd08252">
    <property type="entry name" value="AL_MDR"/>
    <property type="match status" value="1"/>
</dbReference>
<proteinExistence type="predicted"/>
<dbReference type="GeneID" id="34464563"/>
<dbReference type="GO" id="GO:0016491">
    <property type="term" value="F:oxidoreductase activity"/>
    <property type="evidence" value="ECO:0007669"/>
    <property type="project" value="InterPro"/>
</dbReference>
<dbReference type="Pfam" id="PF08240">
    <property type="entry name" value="ADH_N"/>
    <property type="match status" value="1"/>
</dbReference>
<dbReference type="AlphaFoldDB" id="A0A1L9VIK8"/>
<evidence type="ECO:0000256" key="1">
    <source>
        <dbReference type="ARBA" id="ARBA00022857"/>
    </source>
</evidence>
<dbReference type="PANTHER" id="PTHR44154">
    <property type="entry name" value="QUINONE OXIDOREDUCTASE"/>
    <property type="match status" value="1"/>
</dbReference>
<evidence type="ECO:0000259" key="2">
    <source>
        <dbReference type="SMART" id="SM00829"/>
    </source>
</evidence>
<dbReference type="InterPro" id="IPR020843">
    <property type="entry name" value="ER"/>
</dbReference>
<dbReference type="InterPro" id="IPR014182">
    <property type="entry name" value="ADH_Zn_typ-1"/>
</dbReference>
<dbReference type="SMART" id="SM00829">
    <property type="entry name" value="PKS_ER"/>
    <property type="match status" value="1"/>
</dbReference>
<dbReference type="PANTHER" id="PTHR44154:SF1">
    <property type="entry name" value="QUINONE OXIDOREDUCTASE"/>
    <property type="match status" value="1"/>
</dbReference>
<dbReference type="InterPro" id="IPR051603">
    <property type="entry name" value="Zinc-ADH_QOR/CCCR"/>
</dbReference>
<evidence type="ECO:0000313" key="3">
    <source>
        <dbReference type="EMBL" id="OJJ83705.1"/>
    </source>
</evidence>
<dbReference type="GO" id="GO:0008270">
    <property type="term" value="F:zinc ion binding"/>
    <property type="evidence" value="ECO:0007669"/>
    <property type="project" value="InterPro"/>
</dbReference>
<dbReference type="Gene3D" id="3.90.180.10">
    <property type="entry name" value="Medium-chain alcohol dehydrogenases, catalytic domain"/>
    <property type="match status" value="1"/>
</dbReference>
<sequence length="350" mass="38599">MHGAPWRRIQTFGIENYGPIENFCEKELPQPSDLSPRDLLVRIKAVSVNPVDTKVRNGTYDDYPAADYYDHVPRPFQICGYDAAGVVEQTGPECFLCKAGDKVFYSGSPIRQGSNAEYQLVDERSVGHKPNTLDFAESAAMPLTYVTAYEALVEQLEIKKGEKAALLIINGAGGVGAVASQIARTVLDLPYVITTASRPETIEFTKQMGATHVVNHREDIPAQIAKLDLDVPLKYIFITSSTDQYMSTCGKLCAPFGKVCSIVQGQANMHGTDFMSKSMSFIWCLIGTKPYHHADIESHHHILEELTRLIDAGQIKCHLGTRLELTLDGLKEAHNIIQSGKAKGKVVLEF</sequence>
<dbReference type="Pfam" id="PF13602">
    <property type="entry name" value="ADH_zinc_N_2"/>
    <property type="match status" value="1"/>
</dbReference>
<protein>
    <recommendedName>
        <fullName evidence="2">Enoyl reductase (ER) domain-containing protein</fullName>
    </recommendedName>
</protein>
<dbReference type="Proteomes" id="UP000184300">
    <property type="component" value="Unassembled WGS sequence"/>
</dbReference>
<dbReference type="InterPro" id="IPR036291">
    <property type="entry name" value="NAD(P)-bd_dom_sf"/>
</dbReference>
<dbReference type="InterPro" id="IPR011032">
    <property type="entry name" value="GroES-like_sf"/>
</dbReference>
<accession>A0A1L9VIK8</accession>
<name>A0A1L9VIK8_ASPGL</name>
<dbReference type="STRING" id="1160497.A0A1L9VIK8"/>
<gene>
    <name evidence="3" type="ORF">ASPGLDRAFT_58155</name>
</gene>
<keyword evidence="4" id="KW-1185">Reference proteome</keyword>
<reference evidence="4" key="1">
    <citation type="journal article" date="2017" name="Genome Biol.">
        <title>Comparative genomics reveals high biological diversity and specific adaptations in the industrially and medically important fungal genus Aspergillus.</title>
        <authorList>
            <person name="de Vries R.P."/>
            <person name="Riley R."/>
            <person name="Wiebenga A."/>
            <person name="Aguilar-Osorio G."/>
            <person name="Amillis S."/>
            <person name="Uchima C.A."/>
            <person name="Anderluh G."/>
            <person name="Asadollahi M."/>
            <person name="Askin M."/>
            <person name="Barry K."/>
            <person name="Battaglia E."/>
            <person name="Bayram O."/>
            <person name="Benocci T."/>
            <person name="Braus-Stromeyer S.A."/>
            <person name="Caldana C."/>
            <person name="Canovas D."/>
            <person name="Cerqueira G.C."/>
            <person name="Chen F."/>
            <person name="Chen W."/>
            <person name="Choi C."/>
            <person name="Clum A."/>
            <person name="Dos Santos R.A."/>
            <person name="Damasio A.R."/>
            <person name="Diallinas G."/>
            <person name="Emri T."/>
            <person name="Fekete E."/>
            <person name="Flipphi M."/>
            <person name="Freyberg S."/>
            <person name="Gallo A."/>
            <person name="Gournas C."/>
            <person name="Habgood R."/>
            <person name="Hainaut M."/>
            <person name="Harispe M.L."/>
            <person name="Henrissat B."/>
            <person name="Hilden K.S."/>
            <person name="Hope R."/>
            <person name="Hossain A."/>
            <person name="Karabika E."/>
            <person name="Karaffa L."/>
            <person name="Karanyi Z."/>
            <person name="Krasevec N."/>
            <person name="Kuo A."/>
            <person name="Kusch H."/>
            <person name="LaButti K."/>
            <person name="Lagendijk E.L."/>
            <person name="Lapidus A."/>
            <person name="Levasseur A."/>
            <person name="Lindquist E."/>
            <person name="Lipzen A."/>
            <person name="Logrieco A.F."/>
            <person name="MacCabe A."/>
            <person name="Maekelae M.R."/>
            <person name="Malavazi I."/>
            <person name="Melin P."/>
            <person name="Meyer V."/>
            <person name="Mielnichuk N."/>
            <person name="Miskei M."/>
            <person name="Molnar A.P."/>
            <person name="Mule G."/>
            <person name="Ngan C.Y."/>
            <person name="Orejas M."/>
            <person name="Orosz E."/>
            <person name="Ouedraogo J.P."/>
            <person name="Overkamp K.M."/>
            <person name="Park H.-S."/>
            <person name="Perrone G."/>
            <person name="Piumi F."/>
            <person name="Punt P.J."/>
            <person name="Ram A.F."/>
            <person name="Ramon A."/>
            <person name="Rauscher S."/>
            <person name="Record E."/>
            <person name="Riano-Pachon D.M."/>
            <person name="Robert V."/>
            <person name="Roehrig J."/>
            <person name="Ruller R."/>
            <person name="Salamov A."/>
            <person name="Salih N.S."/>
            <person name="Samson R.A."/>
            <person name="Sandor E."/>
            <person name="Sanguinetti M."/>
            <person name="Schuetze T."/>
            <person name="Sepcic K."/>
            <person name="Shelest E."/>
            <person name="Sherlock G."/>
            <person name="Sophianopoulou V."/>
            <person name="Squina F.M."/>
            <person name="Sun H."/>
            <person name="Susca A."/>
            <person name="Todd R.B."/>
            <person name="Tsang A."/>
            <person name="Unkles S.E."/>
            <person name="van de Wiele N."/>
            <person name="van Rossen-Uffink D."/>
            <person name="Oliveira J.V."/>
            <person name="Vesth T.C."/>
            <person name="Visser J."/>
            <person name="Yu J.-H."/>
            <person name="Zhou M."/>
            <person name="Andersen M.R."/>
            <person name="Archer D.B."/>
            <person name="Baker S.E."/>
            <person name="Benoit I."/>
            <person name="Brakhage A.A."/>
            <person name="Braus G.H."/>
            <person name="Fischer R."/>
            <person name="Frisvad J.C."/>
            <person name="Goldman G.H."/>
            <person name="Houbraken J."/>
            <person name="Oakley B."/>
            <person name="Pocsi I."/>
            <person name="Scazzocchio C."/>
            <person name="Seiboth B."/>
            <person name="vanKuyk P.A."/>
            <person name="Wortman J."/>
            <person name="Dyer P.S."/>
            <person name="Grigoriev I.V."/>
        </authorList>
    </citation>
    <scope>NUCLEOTIDE SEQUENCE [LARGE SCALE GENOMIC DNA]</scope>
    <source>
        <strain evidence="4">CBS 516.65</strain>
    </source>
</reference>
<dbReference type="RefSeq" id="XP_022400403.1">
    <property type="nucleotide sequence ID" value="XM_022548302.1"/>
</dbReference>
<keyword evidence="1" id="KW-0521">NADP</keyword>
<dbReference type="SUPFAM" id="SSF51735">
    <property type="entry name" value="NAD(P)-binding Rossmann-fold domains"/>
    <property type="match status" value="1"/>
</dbReference>
<feature type="domain" description="Enoyl reductase (ER)" evidence="2">
    <location>
        <begin position="18"/>
        <end position="348"/>
    </location>
</feature>
<dbReference type="OrthoDB" id="10257049at2759"/>
<dbReference type="EMBL" id="KV878898">
    <property type="protein sequence ID" value="OJJ83705.1"/>
    <property type="molecule type" value="Genomic_DNA"/>
</dbReference>
<dbReference type="SUPFAM" id="SSF50129">
    <property type="entry name" value="GroES-like"/>
    <property type="match status" value="1"/>
</dbReference>
<dbReference type="InterPro" id="IPR013154">
    <property type="entry name" value="ADH-like_N"/>
</dbReference>
<organism evidence="3 4">
    <name type="scientific">Aspergillus glaucus CBS 516.65</name>
    <dbReference type="NCBI Taxonomy" id="1160497"/>
    <lineage>
        <taxon>Eukaryota</taxon>
        <taxon>Fungi</taxon>
        <taxon>Dikarya</taxon>
        <taxon>Ascomycota</taxon>
        <taxon>Pezizomycotina</taxon>
        <taxon>Eurotiomycetes</taxon>
        <taxon>Eurotiomycetidae</taxon>
        <taxon>Eurotiales</taxon>
        <taxon>Aspergillaceae</taxon>
        <taxon>Aspergillus</taxon>
        <taxon>Aspergillus subgen. Aspergillus</taxon>
    </lineage>
</organism>
<dbReference type="VEuPathDB" id="FungiDB:ASPGLDRAFT_58155"/>
<evidence type="ECO:0000313" key="4">
    <source>
        <dbReference type="Proteomes" id="UP000184300"/>
    </source>
</evidence>